<feature type="region of interest" description="Disordered" evidence="4">
    <location>
        <begin position="48"/>
        <end position="67"/>
    </location>
</feature>
<gene>
    <name evidence="6" type="ORF">A2008_12760</name>
</gene>
<dbReference type="SUPFAM" id="SSF51230">
    <property type="entry name" value="Single hybrid motif"/>
    <property type="match status" value="1"/>
</dbReference>
<dbReference type="Gene3D" id="2.40.50.100">
    <property type="match status" value="1"/>
</dbReference>
<evidence type="ECO:0000313" key="7">
    <source>
        <dbReference type="Proteomes" id="UP000178735"/>
    </source>
</evidence>
<dbReference type="InterPro" id="IPR050709">
    <property type="entry name" value="Biotin_Carboxyl_Carrier/Decarb"/>
</dbReference>
<dbReference type="InterPro" id="IPR001249">
    <property type="entry name" value="AcCoA_biotinCC"/>
</dbReference>
<comment type="caution">
    <text evidence="6">The sequence shown here is derived from an EMBL/GenBank/DDBJ whole genome shotgun (WGS) entry which is preliminary data.</text>
</comment>
<proteinExistence type="predicted"/>
<dbReference type="InterPro" id="IPR011053">
    <property type="entry name" value="Single_hybrid_motif"/>
</dbReference>
<accession>A0A1F7WF20</accession>
<comment type="pathway">
    <text evidence="3">Lipid metabolism; fatty acid biosynthesis.</text>
</comment>
<dbReference type="GO" id="GO:0003989">
    <property type="term" value="F:acetyl-CoA carboxylase activity"/>
    <property type="evidence" value="ECO:0007669"/>
    <property type="project" value="InterPro"/>
</dbReference>
<dbReference type="PRINTS" id="PR01071">
    <property type="entry name" value="ACOABIOTINCC"/>
</dbReference>
<dbReference type="EMBL" id="MGFH01000236">
    <property type="protein sequence ID" value="OGM01421.1"/>
    <property type="molecule type" value="Genomic_DNA"/>
</dbReference>
<dbReference type="GO" id="GO:0009317">
    <property type="term" value="C:acetyl-CoA carboxylase complex"/>
    <property type="evidence" value="ECO:0007669"/>
    <property type="project" value="InterPro"/>
</dbReference>
<comment type="function">
    <text evidence="3">This protein is a component of the acetyl coenzyme A carboxylase complex; first, biotin carboxylase catalyzes the carboxylation of the carrier protein and then the transcarboxylase transfers the carboxyl group to form malonyl-CoA.</text>
</comment>
<sequence length="150" mass="16705">MNIATIKSFIKFIKQSRYNEFSMKDGGVSLKIKFRPQSDEGETIRGIDNLASAGQRSEPVPAGEKKESEFSKIITAPIVGRFYSTRTAEQLDPIKKGDAVKKNQTICMIEAMNIEHEIKSPYSGTMEETLPEEGAAVMFGQPIFKIRIGN</sequence>
<protein>
    <recommendedName>
        <fullName evidence="1 3">Biotin carboxyl carrier protein of acetyl-CoA carboxylase</fullName>
    </recommendedName>
</protein>
<keyword evidence="3" id="KW-0276">Fatty acid metabolism</keyword>
<dbReference type="Proteomes" id="UP000178735">
    <property type="component" value="Unassembled WGS sequence"/>
</dbReference>
<name>A0A1F7WF20_9BACT</name>
<evidence type="ECO:0000259" key="5">
    <source>
        <dbReference type="PROSITE" id="PS50968"/>
    </source>
</evidence>
<dbReference type="GO" id="GO:0006633">
    <property type="term" value="P:fatty acid biosynthetic process"/>
    <property type="evidence" value="ECO:0007669"/>
    <property type="project" value="UniProtKB-UniPathway"/>
</dbReference>
<evidence type="ECO:0000256" key="3">
    <source>
        <dbReference type="RuleBase" id="RU364072"/>
    </source>
</evidence>
<keyword evidence="2 3" id="KW-0092">Biotin</keyword>
<dbReference type="PANTHER" id="PTHR45266:SF3">
    <property type="entry name" value="OXALOACETATE DECARBOXYLASE ALPHA CHAIN"/>
    <property type="match status" value="1"/>
</dbReference>
<dbReference type="PROSITE" id="PS50968">
    <property type="entry name" value="BIOTINYL_LIPOYL"/>
    <property type="match status" value="1"/>
</dbReference>
<dbReference type="CDD" id="cd06850">
    <property type="entry name" value="biotinyl_domain"/>
    <property type="match status" value="1"/>
</dbReference>
<evidence type="ECO:0000256" key="1">
    <source>
        <dbReference type="ARBA" id="ARBA00017562"/>
    </source>
</evidence>
<evidence type="ECO:0000256" key="4">
    <source>
        <dbReference type="SAM" id="MobiDB-lite"/>
    </source>
</evidence>
<dbReference type="AlphaFoldDB" id="A0A1F7WF20"/>
<evidence type="ECO:0000313" key="6">
    <source>
        <dbReference type="EMBL" id="OGM01421.1"/>
    </source>
</evidence>
<keyword evidence="3" id="KW-0275">Fatty acid biosynthesis</keyword>
<organism evidence="6 7">
    <name type="scientific">Candidatus Wallbacteria bacterium GWC2_49_35</name>
    <dbReference type="NCBI Taxonomy" id="1817813"/>
    <lineage>
        <taxon>Bacteria</taxon>
        <taxon>Candidatus Walliibacteriota</taxon>
    </lineage>
</organism>
<evidence type="ECO:0000256" key="2">
    <source>
        <dbReference type="ARBA" id="ARBA00023267"/>
    </source>
</evidence>
<dbReference type="STRING" id="1817813.A2008_12760"/>
<dbReference type="PANTHER" id="PTHR45266">
    <property type="entry name" value="OXALOACETATE DECARBOXYLASE ALPHA CHAIN"/>
    <property type="match status" value="1"/>
</dbReference>
<reference evidence="6 7" key="1">
    <citation type="journal article" date="2016" name="Nat. Commun.">
        <title>Thousands of microbial genomes shed light on interconnected biogeochemical processes in an aquifer system.</title>
        <authorList>
            <person name="Anantharaman K."/>
            <person name="Brown C.T."/>
            <person name="Hug L.A."/>
            <person name="Sharon I."/>
            <person name="Castelle C.J."/>
            <person name="Probst A.J."/>
            <person name="Thomas B.C."/>
            <person name="Singh A."/>
            <person name="Wilkins M.J."/>
            <person name="Karaoz U."/>
            <person name="Brodie E.L."/>
            <person name="Williams K.H."/>
            <person name="Hubbard S.S."/>
            <person name="Banfield J.F."/>
        </authorList>
    </citation>
    <scope>NUCLEOTIDE SEQUENCE [LARGE SCALE GENOMIC DNA]</scope>
</reference>
<dbReference type="InterPro" id="IPR000089">
    <property type="entry name" value="Biotin_lipoyl"/>
</dbReference>
<keyword evidence="3" id="KW-0443">Lipid metabolism</keyword>
<dbReference type="UniPathway" id="UPA00094"/>
<dbReference type="Pfam" id="PF00364">
    <property type="entry name" value="Biotin_lipoyl"/>
    <property type="match status" value="1"/>
</dbReference>
<keyword evidence="3" id="KW-0444">Lipid biosynthesis</keyword>
<feature type="domain" description="Lipoyl-binding" evidence="5">
    <location>
        <begin position="71"/>
        <end position="147"/>
    </location>
</feature>